<feature type="region of interest" description="Disordered" evidence="1">
    <location>
        <begin position="57"/>
        <end position="113"/>
    </location>
</feature>
<dbReference type="Proteomes" id="UP000199111">
    <property type="component" value="Unassembled WGS sequence"/>
</dbReference>
<proteinExistence type="predicted"/>
<reference evidence="3" key="1">
    <citation type="submission" date="2016-10" db="EMBL/GenBank/DDBJ databases">
        <authorList>
            <person name="Varghese N."/>
            <person name="Submissions S."/>
        </authorList>
    </citation>
    <scope>NUCLEOTIDE SEQUENCE [LARGE SCALE GENOMIC DNA]</scope>
    <source>
        <strain evidence="3">CGMCC 4.2126</strain>
    </source>
</reference>
<sequence>MAARLTINKRQLAERLGDDFKVSWVEDQCRKRRIPHLLIAGQYAFTEQHVAEILAMHERRPAEEQPAAAPAPAPTPALQRRTRASRPLPTIPSGTAPLRDRGLPTHRLRRDAS</sequence>
<gene>
    <name evidence="2" type="ORF">SAMN05216275_1416</name>
</gene>
<dbReference type="RefSeq" id="WP_093891434.1">
    <property type="nucleotide sequence ID" value="NZ_FOQY01000041.1"/>
</dbReference>
<protein>
    <submittedName>
        <fullName evidence="2">Uncharacterized protein</fullName>
    </submittedName>
</protein>
<evidence type="ECO:0000313" key="2">
    <source>
        <dbReference type="EMBL" id="SFK91456.1"/>
    </source>
</evidence>
<evidence type="ECO:0000256" key="1">
    <source>
        <dbReference type="SAM" id="MobiDB-lite"/>
    </source>
</evidence>
<dbReference type="GeneID" id="96302904"/>
<dbReference type="EMBL" id="FOQY01000041">
    <property type="protein sequence ID" value="SFK91456.1"/>
    <property type="molecule type" value="Genomic_DNA"/>
</dbReference>
<accession>A0A1I4DH58</accession>
<name>A0A1I4DH58_9ACTN</name>
<evidence type="ECO:0000313" key="3">
    <source>
        <dbReference type="Proteomes" id="UP000199111"/>
    </source>
</evidence>
<dbReference type="AlphaFoldDB" id="A0A1I4DH58"/>
<feature type="compositionally biased region" description="Basic residues" evidence="1">
    <location>
        <begin position="104"/>
        <end position="113"/>
    </location>
</feature>
<organism evidence="2 3">
    <name type="scientific">Streptosporangium canum</name>
    <dbReference type="NCBI Taxonomy" id="324952"/>
    <lineage>
        <taxon>Bacteria</taxon>
        <taxon>Bacillati</taxon>
        <taxon>Actinomycetota</taxon>
        <taxon>Actinomycetes</taxon>
        <taxon>Streptosporangiales</taxon>
        <taxon>Streptosporangiaceae</taxon>
        <taxon>Streptosporangium</taxon>
    </lineage>
</organism>
<keyword evidence="3" id="KW-1185">Reference proteome</keyword>